<feature type="compositionally biased region" description="Polar residues" evidence="1">
    <location>
        <begin position="34"/>
        <end position="73"/>
    </location>
</feature>
<dbReference type="PANTHER" id="PTHR22017:SF0">
    <property type="entry name" value="PHOTORECEPTOR CILIUM ACTIN REGULATOR"/>
    <property type="match status" value="1"/>
</dbReference>
<dbReference type="InterPro" id="IPR029352">
    <property type="entry name" value="PCARE"/>
</dbReference>
<feature type="compositionally biased region" description="Basic and acidic residues" evidence="1">
    <location>
        <begin position="840"/>
        <end position="849"/>
    </location>
</feature>
<feature type="compositionally biased region" description="Polar residues" evidence="1">
    <location>
        <begin position="602"/>
        <end position="612"/>
    </location>
</feature>
<dbReference type="KEGG" id="caua:113060534"/>
<feature type="compositionally biased region" description="Polar residues" evidence="1">
    <location>
        <begin position="900"/>
        <end position="920"/>
    </location>
</feature>
<feature type="compositionally biased region" description="Basic and acidic residues" evidence="1">
    <location>
        <begin position="617"/>
        <end position="650"/>
    </location>
</feature>
<dbReference type="GO" id="GO:0060026">
    <property type="term" value="P:convergent extension"/>
    <property type="evidence" value="ECO:0007669"/>
    <property type="project" value="Ensembl"/>
</dbReference>
<feature type="region of interest" description="Disordered" evidence="1">
    <location>
        <begin position="872"/>
        <end position="1022"/>
    </location>
</feature>
<feature type="compositionally biased region" description="Basic residues" evidence="1">
    <location>
        <begin position="111"/>
        <end position="125"/>
    </location>
</feature>
<gene>
    <name evidence="3" type="primary">pcare1</name>
</gene>
<feature type="compositionally biased region" description="Low complexity" evidence="1">
    <location>
        <begin position="947"/>
        <end position="958"/>
    </location>
</feature>
<name>A0A6P6LL30_CARAU</name>
<proteinExistence type="predicted"/>
<dbReference type="OrthoDB" id="8954214at2759"/>
<feature type="compositionally biased region" description="Polar residues" evidence="1">
    <location>
        <begin position="493"/>
        <end position="503"/>
    </location>
</feature>
<feature type="region of interest" description="Disordered" evidence="1">
    <location>
        <begin position="819"/>
        <end position="854"/>
    </location>
</feature>
<dbReference type="RefSeq" id="XP_026085305.1">
    <property type="nucleotide sequence ID" value="XM_026229520.1"/>
</dbReference>
<sequence length="1160" mass="127328">MGCTPSRGNGLDTAQGAFRRGRTLLPGTHERLGESQSYDGSSGESCGQDTARDNSTVRNNTSSTLLGRKSSTAEPEGAASAKLGTHDINIDILSQGKEQQEEKQEVYEKKGPKKLKKGHKGVKLNRKKEKERTFLNEEKVDFPEALVKAHQAAYAYLNPSISKYEDLLGLLDQAAQTQISLQPMVAFMVFRYEEINKGLEEIAEEGEMLLKENGVHLAWPCEKNNSSSSNLAKNVTSPVCSEPPPDLLQQLLQYTVQRMRQVGQSLCGIGDTSLEDSVDYFSSITEILDEKLRIKRASESRLLRLLSRIEAASQKRPGPEDSALFSEDSGLGAESESLAGSERQCQRRESCESTGAICATSNSPYGSAPVHKGSYRGRLLKTISNSSSLNSLDSTCTITEKEQRDRESVLGSVSLDEGGRNDVEDGSEDEHIKENRSQQIDYCIPNQRQPRRLPAKRIENPQNVEMTLKLKDAISGRIRFLPSQGPGEKARQAGNTNSSSQWTEDGDKSYKRPQTAASKTSKKKTTVTKRSRSADSLRNKVDDPTLIELERTQKELNQRLDRMTKVKCEGNTKPGSSKKIQQPQTQIISSVAADRQQSLNRIIFSPSNQRKASNAKVEQESVKEEMEGKKKKDKGKGKEKDKDKDKDKKTPPLKGPVKVTPMPSPPPSPRQSSGLYRERNSVKKLIDTFSQGLEESKQTPDSATVLGPLKGVRKCGVLIIPGLGPSATLAFNENSILSSQGESQCSERTEDLDFDNLPPPPLEVLMDNSFENAETKDMEENVPSRGRSTLPKRTQMSQRLRATLQSVTVLPSKGNLCKGSVSMSPVRSKNNNIRGVVKGGHHDSSHETDTESEEAASLYKQARKIIHLRHSSDSPTEKLMAEQGQRQLSSCQGDIEVSQKENSTSESVPITACKNQTPATPTAFRTRVLPSTPLLHRRLPSPPVLKSQPSSSTSSSPPVVRKLPTPPSAGQRTLPSTPATWQDHTPITVKGVTYPFKAPSPPASPKVQRWSRENSSEDSSRVFSNARSVFCPVSSSLFEAQPVPTPKPPQAWASSGSSVLPRPWGERGRLPVSARGPQPFIRRSQSDRRPSLSLPSRVPVISVAETCGSEPAISMHGLEVVSVSGDKLWSEQTEIRSAVRSVSHPDLCIVGQGLQKEWDK</sequence>
<protein>
    <submittedName>
        <fullName evidence="3">Photoreceptor cilium actin regulator</fullName>
    </submittedName>
</protein>
<evidence type="ECO:0000256" key="1">
    <source>
        <dbReference type="SAM" id="MobiDB-lite"/>
    </source>
</evidence>
<feature type="compositionally biased region" description="Basic and acidic residues" evidence="1">
    <location>
        <begin position="399"/>
        <end position="408"/>
    </location>
</feature>
<feature type="region of interest" description="Disordered" evidence="1">
    <location>
        <begin position="399"/>
        <end position="458"/>
    </location>
</feature>
<dbReference type="GO" id="GO:0060041">
    <property type="term" value="P:retina development in camera-type eye"/>
    <property type="evidence" value="ECO:0007669"/>
    <property type="project" value="Ensembl"/>
</dbReference>
<dbReference type="CTD" id="100537793"/>
<feature type="compositionally biased region" description="Basic and acidic residues" evidence="1">
    <location>
        <begin position="555"/>
        <end position="570"/>
    </location>
</feature>
<feature type="compositionally biased region" description="Basic and acidic residues" evidence="1">
    <location>
        <begin position="417"/>
        <end position="436"/>
    </location>
</feature>
<feature type="region of interest" description="Disordered" evidence="1">
    <location>
        <begin position="312"/>
        <end position="346"/>
    </location>
</feature>
<feature type="region of interest" description="Disordered" evidence="1">
    <location>
        <begin position="479"/>
        <end position="540"/>
    </location>
</feature>
<dbReference type="AlphaFoldDB" id="A0A6P6LL30"/>
<feature type="region of interest" description="Disordered" evidence="1">
    <location>
        <begin position="1040"/>
        <end position="1093"/>
    </location>
</feature>
<dbReference type="GO" id="GO:0042461">
    <property type="term" value="P:photoreceptor cell development"/>
    <property type="evidence" value="ECO:0007669"/>
    <property type="project" value="Ensembl"/>
</dbReference>
<feature type="compositionally biased region" description="Basic and acidic residues" evidence="1">
    <location>
        <begin position="98"/>
        <end position="110"/>
    </location>
</feature>
<dbReference type="GO" id="GO:0021549">
    <property type="term" value="P:cerebellum development"/>
    <property type="evidence" value="ECO:0007669"/>
    <property type="project" value="Ensembl"/>
</dbReference>
<accession>A0A6P6LL30</accession>
<feature type="region of interest" description="Disordered" evidence="1">
    <location>
        <begin position="555"/>
        <end position="588"/>
    </location>
</feature>
<feature type="region of interest" description="Disordered" evidence="1">
    <location>
        <begin position="1"/>
        <end position="125"/>
    </location>
</feature>
<feature type="compositionally biased region" description="Polar residues" evidence="1">
    <location>
        <begin position="821"/>
        <end position="833"/>
    </location>
</feature>
<feature type="region of interest" description="Disordered" evidence="1">
    <location>
        <begin position="602"/>
        <end position="705"/>
    </location>
</feature>
<evidence type="ECO:0000313" key="3">
    <source>
        <dbReference type="RefSeq" id="XP_026085305.1"/>
    </source>
</evidence>
<feature type="compositionally biased region" description="Basic residues" evidence="1">
    <location>
        <begin position="520"/>
        <end position="531"/>
    </location>
</feature>
<organism evidence="2 3">
    <name type="scientific">Carassius auratus</name>
    <name type="common">Goldfish</name>
    <dbReference type="NCBI Taxonomy" id="7957"/>
    <lineage>
        <taxon>Eukaryota</taxon>
        <taxon>Metazoa</taxon>
        <taxon>Chordata</taxon>
        <taxon>Craniata</taxon>
        <taxon>Vertebrata</taxon>
        <taxon>Euteleostomi</taxon>
        <taxon>Actinopterygii</taxon>
        <taxon>Neopterygii</taxon>
        <taxon>Teleostei</taxon>
        <taxon>Ostariophysi</taxon>
        <taxon>Cypriniformes</taxon>
        <taxon>Cyprinidae</taxon>
        <taxon>Cyprininae</taxon>
        <taxon>Carassius</taxon>
    </lineage>
</organism>
<keyword evidence="2" id="KW-1185">Reference proteome</keyword>
<dbReference type="GO" id="GO:0050908">
    <property type="term" value="P:detection of light stimulus involved in visual perception"/>
    <property type="evidence" value="ECO:0007669"/>
    <property type="project" value="Ensembl"/>
</dbReference>
<feature type="compositionally biased region" description="Polar residues" evidence="1">
    <location>
        <begin position="573"/>
        <end position="588"/>
    </location>
</feature>
<feature type="region of interest" description="Disordered" evidence="1">
    <location>
        <begin position="774"/>
        <end position="795"/>
    </location>
</feature>
<feature type="compositionally biased region" description="Basic and acidic residues" evidence="1">
    <location>
        <begin position="1010"/>
        <end position="1020"/>
    </location>
</feature>
<dbReference type="PANTHER" id="PTHR22017">
    <property type="entry name" value="PHOTORECEPTOR CILIUM ACTIN REGULATOR"/>
    <property type="match status" value="1"/>
</dbReference>
<evidence type="ECO:0000313" key="2">
    <source>
        <dbReference type="Proteomes" id="UP000515129"/>
    </source>
</evidence>
<feature type="compositionally biased region" description="Polar residues" evidence="1">
    <location>
        <begin position="968"/>
        <end position="985"/>
    </location>
</feature>
<reference evidence="3" key="1">
    <citation type="submission" date="2025-08" db="UniProtKB">
        <authorList>
            <consortium name="RefSeq"/>
        </authorList>
    </citation>
    <scope>IDENTIFICATION</scope>
    <source>
        <strain evidence="3">Wakin</strain>
        <tissue evidence="3">Muscle</tissue>
    </source>
</reference>
<feature type="compositionally biased region" description="Basic and acidic residues" evidence="1">
    <location>
        <begin position="676"/>
        <end position="686"/>
    </location>
</feature>
<dbReference type="Pfam" id="PF15449">
    <property type="entry name" value="Retinal"/>
    <property type="match status" value="3"/>
</dbReference>
<dbReference type="Proteomes" id="UP000515129">
    <property type="component" value="Chromosome 42"/>
</dbReference>